<dbReference type="EMBL" id="CM035408">
    <property type="protein sequence ID" value="KAH7442354.1"/>
    <property type="molecule type" value="Genomic_DNA"/>
</dbReference>
<dbReference type="OrthoDB" id="38125at2759"/>
<evidence type="ECO:0000256" key="6">
    <source>
        <dbReference type="PROSITE-ProRule" id="PRU00354"/>
    </source>
</evidence>
<keyword evidence="3 6" id="KW-0620">Polyamine biosynthesis</keyword>
<organism evidence="9 10">
    <name type="scientific">Ceratopteris richardii</name>
    <name type="common">Triangle waterfern</name>
    <dbReference type="NCBI Taxonomy" id="49495"/>
    <lineage>
        <taxon>Eukaryota</taxon>
        <taxon>Viridiplantae</taxon>
        <taxon>Streptophyta</taxon>
        <taxon>Embryophyta</taxon>
        <taxon>Tracheophyta</taxon>
        <taxon>Polypodiopsida</taxon>
        <taxon>Polypodiidae</taxon>
        <taxon>Polypodiales</taxon>
        <taxon>Pteridineae</taxon>
        <taxon>Pteridaceae</taxon>
        <taxon>Parkerioideae</taxon>
        <taxon>Ceratopteris</taxon>
    </lineage>
</organism>
<comment type="catalytic activity">
    <reaction evidence="4">
        <text>S-adenosyl 3-(methylsulfanyl)propylamine + spermidine = thermospermine + S-methyl-5'-thioadenosine + H(+)</text>
        <dbReference type="Rhea" id="RHEA:30515"/>
        <dbReference type="ChEBI" id="CHEBI:15378"/>
        <dbReference type="ChEBI" id="CHEBI:17509"/>
        <dbReference type="ChEBI" id="CHEBI:57443"/>
        <dbReference type="ChEBI" id="CHEBI:57834"/>
        <dbReference type="ChEBI" id="CHEBI:59903"/>
        <dbReference type="EC" id="2.5.1.79"/>
    </reaction>
</comment>
<dbReference type="InterPro" id="IPR029063">
    <property type="entry name" value="SAM-dependent_MTases_sf"/>
</dbReference>
<dbReference type="InterPro" id="IPR030374">
    <property type="entry name" value="PABS"/>
</dbReference>
<dbReference type="HAMAP" id="MF_00198">
    <property type="entry name" value="Spermidine_synth"/>
    <property type="match status" value="1"/>
</dbReference>
<name>A0A8T2V8V1_CERRI</name>
<comment type="caution">
    <text evidence="9">The sequence shown here is derived from an EMBL/GenBank/DDBJ whole genome shotgun (WGS) entry which is preliminary data.</text>
</comment>
<dbReference type="GO" id="GO:0010487">
    <property type="term" value="F:thermospermine synthase activity"/>
    <property type="evidence" value="ECO:0007669"/>
    <property type="project" value="UniProtKB-EC"/>
</dbReference>
<dbReference type="EC" id="2.5.1.79" evidence="5"/>
<evidence type="ECO:0000256" key="2">
    <source>
        <dbReference type="ARBA" id="ARBA00022679"/>
    </source>
</evidence>
<dbReference type="PANTHER" id="PTHR43317:SF1">
    <property type="entry name" value="THERMOSPERMINE SYNTHASE ACAULIS5"/>
    <property type="match status" value="1"/>
</dbReference>
<evidence type="ECO:0000256" key="4">
    <source>
        <dbReference type="ARBA" id="ARBA00048874"/>
    </source>
</evidence>
<dbReference type="Pfam" id="PF17284">
    <property type="entry name" value="Spermine_synt_N"/>
    <property type="match status" value="1"/>
</dbReference>
<keyword evidence="10" id="KW-1185">Reference proteome</keyword>
<evidence type="ECO:0000313" key="10">
    <source>
        <dbReference type="Proteomes" id="UP000825935"/>
    </source>
</evidence>
<dbReference type="Gene3D" id="3.40.50.150">
    <property type="entry name" value="Vaccinia Virus protein VP39"/>
    <property type="match status" value="1"/>
</dbReference>
<dbReference type="GO" id="GO:0006596">
    <property type="term" value="P:polyamine biosynthetic process"/>
    <property type="evidence" value="ECO:0007669"/>
    <property type="project" value="UniProtKB-UniRule"/>
</dbReference>
<evidence type="ECO:0000256" key="3">
    <source>
        <dbReference type="ARBA" id="ARBA00023115"/>
    </source>
</evidence>
<dbReference type="PANTHER" id="PTHR43317">
    <property type="entry name" value="THERMOSPERMINE SYNTHASE ACAULIS5"/>
    <property type="match status" value="1"/>
</dbReference>
<feature type="active site" description="Proton acceptor" evidence="6">
    <location>
        <position position="306"/>
    </location>
</feature>
<feature type="region of interest" description="Disordered" evidence="7">
    <location>
        <begin position="95"/>
        <end position="140"/>
    </location>
</feature>
<dbReference type="InterPro" id="IPR001045">
    <property type="entry name" value="Spermi_synthase"/>
</dbReference>
<reference evidence="9" key="1">
    <citation type="submission" date="2021-08" db="EMBL/GenBank/DDBJ databases">
        <title>WGS assembly of Ceratopteris richardii.</title>
        <authorList>
            <person name="Marchant D.B."/>
            <person name="Chen G."/>
            <person name="Jenkins J."/>
            <person name="Shu S."/>
            <person name="Leebens-Mack J."/>
            <person name="Grimwood J."/>
            <person name="Schmutz J."/>
            <person name="Soltis P."/>
            <person name="Soltis D."/>
            <person name="Chen Z.-H."/>
        </authorList>
    </citation>
    <scope>NUCLEOTIDE SEQUENCE</scope>
    <source>
        <strain evidence="9">Whitten #5841</strain>
        <tissue evidence="9">Leaf</tissue>
    </source>
</reference>
<evidence type="ECO:0000256" key="5">
    <source>
        <dbReference type="ARBA" id="ARBA00049721"/>
    </source>
</evidence>
<dbReference type="InterPro" id="IPR035246">
    <property type="entry name" value="Spermidine_synt_N"/>
</dbReference>
<dbReference type="AlphaFoldDB" id="A0A8T2V8V1"/>
<dbReference type="Proteomes" id="UP000825935">
    <property type="component" value="Chromosome 3"/>
</dbReference>
<protein>
    <recommendedName>
        <fullName evidence="5">thermospermine synthase</fullName>
        <ecNumber evidence="5">2.5.1.79</ecNumber>
    </recommendedName>
</protein>
<sequence>MAETACIAPYPSKSMTSSSKDFPAFGPNPAPLHSYTGNGGLTSYTFNGGVPSSKPSALGPTYSSNNGIAAVASIASTGSSAYNVIQGVNSGLHSNGNPLVQSGRGSEDLSVSSVDGPPFSSSKGAICSSNEQSNPADGKAVATVELTPSRRPSLWYEEEIDESLRWSFGLTSILFTGCSRFQEIALLDTEPFGKVLTLDRKMQSAEKDEWVYHECLVHPPLLLHPSPKSVYIMGGGEGSTAREALRHKSVKKVVMCDIDEEVVKFCRSYLTCNAEAFRSSRLELVIDDAKANLESREDRFDVIIGDLADPLECGPCYLLYTKGFYQSIVKPKLNPNGILVTQVNLNHHSLSCACVCVCVCVVIVVRADHVV</sequence>
<comment type="similarity">
    <text evidence="1">Belongs to the spermidine/spermine synthase family.</text>
</comment>
<dbReference type="CDD" id="cd02440">
    <property type="entry name" value="AdoMet_MTases"/>
    <property type="match status" value="1"/>
</dbReference>
<dbReference type="Pfam" id="PF01564">
    <property type="entry name" value="Spermine_synth"/>
    <property type="match status" value="1"/>
</dbReference>
<evidence type="ECO:0000313" key="9">
    <source>
        <dbReference type="EMBL" id="KAH7442354.1"/>
    </source>
</evidence>
<evidence type="ECO:0000256" key="7">
    <source>
        <dbReference type="SAM" id="MobiDB-lite"/>
    </source>
</evidence>
<feature type="region of interest" description="Disordered" evidence="7">
    <location>
        <begin position="1"/>
        <end position="29"/>
    </location>
</feature>
<feature type="compositionally biased region" description="Polar residues" evidence="7">
    <location>
        <begin position="95"/>
        <end position="135"/>
    </location>
</feature>
<evidence type="ECO:0000259" key="8">
    <source>
        <dbReference type="PROSITE" id="PS51006"/>
    </source>
</evidence>
<dbReference type="InterPro" id="IPR037163">
    <property type="entry name" value="Spermidine_synt_N_sf"/>
</dbReference>
<keyword evidence="2 6" id="KW-0808">Transferase</keyword>
<accession>A0A8T2V8V1</accession>
<proteinExistence type="inferred from homology"/>
<feature type="domain" description="PABS" evidence="8">
    <location>
        <begin position="153"/>
        <end position="371"/>
    </location>
</feature>
<dbReference type="SUPFAM" id="SSF53335">
    <property type="entry name" value="S-adenosyl-L-methionine-dependent methyltransferases"/>
    <property type="match status" value="1"/>
</dbReference>
<dbReference type="PROSITE" id="PS51006">
    <property type="entry name" value="PABS_2"/>
    <property type="match status" value="1"/>
</dbReference>
<gene>
    <name evidence="9" type="ORF">KP509_03G084300</name>
</gene>
<evidence type="ECO:0000256" key="1">
    <source>
        <dbReference type="ARBA" id="ARBA00007867"/>
    </source>
</evidence>
<dbReference type="Gene3D" id="2.30.140.10">
    <property type="entry name" value="Spermidine synthase, tetramerisation domain"/>
    <property type="match status" value="1"/>
</dbReference>